<reference evidence="1" key="1">
    <citation type="submission" date="2018-05" db="EMBL/GenBank/DDBJ databases">
        <authorList>
            <person name="Lanie J.A."/>
            <person name="Ng W.-L."/>
            <person name="Kazmierczak K.M."/>
            <person name="Andrzejewski T.M."/>
            <person name="Davidsen T.M."/>
            <person name="Wayne K.J."/>
            <person name="Tettelin H."/>
            <person name="Glass J.I."/>
            <person name="Rusch D."/>
            <person name="Podicherti R."/>
            <person name="Tsui H.-C.T."/>
            <person name="Winkler M.E."/>
        </authorList>
    </citation>
    <scope>NUCLEOTIDE SEQUENCE</scope>
</reference>
<sequence>MKIKLFKADKNYILKKVQKESQSSLIKFLISTSINTYQKKTNSIGILDKTSELINNYNLKNSKDFIFFYNKISAIYRYNYGEIQLSFLWNGSSHEEFYRNRWKNFFKNEIKLMCSNYSFLKNIISMTIFNKKNNDISELQYNLSTLIRKKFNIQVFKRKGIVVHSKEID</sequence>
<protein>
    <submittedName>
        <fullName evidence="1">Uncharacterized protein</fullName>
    </submittedName>
</protein>
<name>A0A381PTG7_9ZZZZ</name>
<dbReference type="AlphaFoldDB" id="A0A381PTG7"/>
<proteinExistence type="predicted"/>
<accession>A0A381PTG7</accession>
<organism evidence="1">
    <name type="scientific">marine metagenome</name>
    <dbReference type="NCBI Taxonomy" id="408172"/>
    <lineage>
        <taxon>unclassified sequences</taxon>
        <taxon>metagenomes</taxon>
        <taxon>ecological metagenomes</taxon>
    </lineage>
</organism>
<gene>
    <name evidence="1" type="ORF">METZ01_LOCUS23195</name>
</gene>
<evidence type="ECO:0000313" key="1">
    <source>
        <dbReference type="EMBL" id="SUZ70341.1"/>
    </source>
</evidence>
<dbReference type="EMBL" id="UINC01001088">
    <property type="protein sequence ID" value="SUZ70341.1"/>
    <property type="molecule type" value="Genomic_DNA"/>
</dbReference>